<dbReference type="STRING" id="431306.AGA_967"/>
<keyword evidence="5" id="KW-1185">Reference proteome</keyword>
<evidence type="ECO:0000313" key="4">
    <source>
        <dbReference type="Proteomes" id="UP000068250"/>
    </source>
</evidence>
<dbReference type="AlphaFoldDB" id="A0A0U5BI94"/>
<dbReference type="RefSeq" id="WP_059023193.1">
    <property type="nucleotide sequence ID" value="NZ_LN609302.1"/>
</dbReference>
<dbReference type="Gene3D" id="3.40.50.1820">
    <property type="entry name" value="alpha/beta hydrolase"/>
    <property type="match status" value="2"/>
</dbReference>
<dbReference type="OrthoDB" id="9955at2"/>
<dbReference type="EMBL" id="LN609302">
    <property type="protein sequence ID" value="CEF54765.1"/>
    <property type="molecule type" value="Genomic_DNA"/>
</dbReference>
<proteinExistence type="predicted"/>
<dbReference type="InterPro" id="IPR029058">
    <property type="entry name" value="AB_hydrolase_fold"/>
</dbReference>
<organism evidence="2 4">
    <name type="scientific">Acetobacter ghanensis</name>
    <dbReference type="NCBI Taxonomy" id="431306"/>
    <lineage>
        <taxon>Bacteria</taxon>
        <taxon>Pseudomonadati</taxon>
        <taxon>Pseudomonadota</taxon>
        <taxon>Alphaproteobacteria</taxon>
        <taxon>Acetobacterales</taxon>
        <taxon>Acetobacteraceae</taxon>
        <taxon>Acetobacter</taxon>
    </lineage>
</organism>
<evidence type="ECO:0000256" key="1">
    <source>
        <dbReference type="SAM" id="SignalP"/>
    </source>
</evidence>
<sequence>MKSVSRFVVAVSMLALAACQTPPQPKSPSAPVQVSGALMQYQPLAADLGVTGSGPSYSIKYLSTNGVTGAGLVPVTGVVIYPAGQAPKGGWPVVAWAHGTVGIAHSCAPSLNPRSPRDQTYLAEWLHRGFAIVATDYQGLGGEGTHPYLNARAEAYSVLDSVRAALASLPDLSNNIMIVGQSQGGGAAFASAAYAPVYAPALHIRGVVATGIPYMSPDVIKAVLHAKPQNSASGIDPVVAYALLIGASQAGLDPAFKPEQAFTERAMPAFHAASEICARPLMEQIKTEGLTRANAFKPTLAQALAPAIKAMEFPTLRLNVPLFVGIGATDRDVAPQGQLMLVKDACQAGTVVQAHLYKGQDHSQAVLASMQDSAAFTNAVMNGEAVQPVCKPVAQ</sequence>
<feature type="chain" id="PRO_5006855269" evidence="1">
    <location>
        <begin position="18"/>
        <end position="395"/>
    </location>
</feature>
<reference evidence="3 5" key="3">
    <citation type="journal article" date="2020" name="Int. J. Syst. Evol. Microbiol.">
        <title>Novel acetic acid bacteria from cider fermentations: Acetobacter conturbans sp. nov. and Acetobacter fallax sp. nov.</title>
        <authorList>
            <person name="Sombolestani A.S."/>
            <person name="Cleenwerck I."/>
            <person name="Cnockaert M."/>
            <person name="Borremans W."/>
            <person name="Wieme A.D."/>
            <person name="De Vuyst L."/>
            <person name="Vandamme P."/>
        </authorList>
    </citation>
    <scope>NUCLEOTIDE SEQUENCE [LARGE SCALE GENOMIC DNA]</scope>
    <source>
        <strain evidence="3 5">LMG 23848</strain>
    </source>
</reference>
<dbReference type="EMBL" id="WOTE01000003">
    <property type="protein sequence ID" value="NHO39558.1"/>
    <property type="molecule type" value="Genomic_DNA"/>
</dbReference>
<gene>
    <name evidence="2" type="ORF">AGA_967</name>
    <name evidence="3" type="ORF">GOB80_07635</name>
</gene>
<dbReference type="PATRIC" id="fig|431306.5.peg.972"/>
<dbReference type="GO" id="GO:0016042">
    <property type="term" value="P:lipid catabolic process"/>
    <property type="evidence" value="ECO:0007669"/>
    <property type="project" value="InterPro"/>
</dbReference>
<dbReference type="InterPro" id="IPR005152">
    <property type="entry name" value="Lipase_secreted"/>
</dbReference>
<keyword evidence="1" id="KW-0732">Signal</keyword>
<dbReference type="PIRSF" id="PIRSF029171">
    <property type="entry name" value="Esterase_LipA"/>
    <property type="match status" value="1"/>
</dbReference>
<dbReference type="Proteomes" id="UP000068250">
    <property type="component" value="Chromosome I"/>
</dbReference>
<evidence type="ECO:0000313" key="2">
    <source>
        <dbReference type="EMBL" id="CEF54765.1"/>
    </source>
</evidence>
<reference evidence="2" key="1">
    <citation type="submission" date="2014-09" db="EMBL/GenBank/DDBJ databases">
        <authorList>
            <person name="Magalhaes I.L.F."/>
            <person name="Oliveira U."/>
            <person name="Santos F.R."/>
            <person name="Vidigal T.H.D.A."/>
            <person name="Brescovit A.D."/>
            <person name="Santos A.J."/>
        </authorList>
    </citation>
    <scope>NUCLEOTIDE SEQUENCE</scope>
    <source>
        <strain evidence="2">LMG 23848T</strain>
    </source>
</reference>
<protein>
    <submittedName>
        <fullName evidence="3">Alpha/beta fold hydrolase</fullName>
    </submittedName>
</protein>
<dbReference type="SUPFAM" id="SSF53474">
    <property type="entry name" value="alpha/beta-Hydrolases"/>
    <property type="match status" value="1"/>
</dbReference>
<reference evidence="4" key="2">
    <citation type="submission" date="2014-09" db="EMBL/GenBank/DDBJ databases">
        <authorList>
            <person name="Illeghems K.G."/>
        </authorList>
    </citation>
    <scope>NUCLEOTIDE SEQUENCE [LARGE SCALE GENOMIC DNA]</scope>
    <source>
        <strain evidence="4">LMG 23848T</strain>
    </source>
</reference>
<dbReference type="PANTHER" id="PTHR34853:SF1">
    <property type="entry name" value="LIPASE 5"/>
    <property type="match status" value="1"/>
</dbReference>
<evidence type="ECO:0000313" key="3">
    <source>
        <dbReference type="EMBL" id="NHO39558.1"/>
    </source>
</evidence>
<evidence type="ECO:0000313" key="5">
    <source>
        <dbReference type="Proteomes" id="UP000657200"/>
    </source>
</evidence>
<dbReference type="Proteomes" id="UP000657200">
    <property type="component" value="Unassembled WGS sequence"/>
</dbReference>
<keyword evidence="3" id="KW-0378">Hydrolase</keyword>
<feature type="signal peptide" evidence="1">
    <location>
        <begin position="1"/>
        <end position="17"/>
    </location>
</feature>
<accession>A0A0U5BI94</accession>
<dbReference type="Pfam" id="PF03583">
    <property type="entry name" value="LIP"/>
    <property type="match status" value="1"/>
</dbReference>
<dbReference type="GO" id="GO:0004806">
    <property type="term" value="F:triacylglycerol lipase activity"/>
    <property type="evidence" value="ECO:0007669"/>
    <property type="project" value="InterPro"/>
</dbReference>
<dbReference type="PANTHER" id="PTHR34853">
    <property type="match status" value="1"/>
</dbReference>
<dbReference type="PROSITE" id="PS51257">
    <property type="entry name" value="PROKAR_LIPOPROTEIN"/>
    <property type="match status" value="1"/>
</dbReference>
<name>A0A0U5BI94_9PROT</name>